<proteinExistence type="predicted"/>
<accession>A0A967B5L4</accession>
<organism evidence="2 3">
    <name type="scientific">Acetobacter estunensis</name>
    <dbReference type="NCBI Taxonomy" id="104097"/>
    <lineage>
        <taxon>Bacteria</taxon>
        <taxon>Pseudomonadati</taxon>
        <taxon>Pseudomonadota</taxon>
        <taxon>Alphaproteobacteria</taxon>
        <taxon>Acetobacterales</taxon>
        <taxon>Acetobacteraceae</taxon>
        <taxon>Acetobacter</taxon>
    </lineage>
</organism>
<feature type="region of interest" description="Disordered" evidence="1">
    <location>
        <begin position="1"/>
        <end position="31"/>
    </location>
</feature>
<dbReference type="EMBL" id="WOTH01000018">
    <property type="protein sequence ID" value="NHO54222.1"/>
    <property type="molecule type" value="Genomic_DNA"/>
</dbReference>
<keyword evidence="3" id="KW-1185">Reference proteome</keyword>
<evidence type="ECO:0000313" key="3">
    <source>
        <dbReference type="Proteomes" id="UP000597459"/>
    </source>
</evidence>
<dbReference type="RefSeq" id="WP_166315890.1">
    <property type="nucleotide sequence ID" value="NZ_WOTH01000018.1"/>
</dbReference>
<protein>
    <recommendedName>
        <fullName evidence="4">DNA primase/polymerase bifunctional N-terminal domain-containing protein</fullName>
    </recommendedName>
</protein>
<dbReference type="AlphaFoldDB" id="A0A967B5L4"/>
<gene>
    <name evidence="2" type="ORF">GOB87_09685</name>
</gene>
<evidence type="ECO:0000313" key="2">
    <source>
        <dbReference type="EMBL" id="NHO54222.1"/>
    </source>
</evidence>
<name>A0A967B5L4_9PROT</name>
<evidence type="ECO:0008006" key="4">
    <source>
        <dbReference type="Google" id="ProtNLM"/>
    </source>
</evidence>
<evidence type="ECO:0000256" key="1">
    <source>
        <dbReference type="SAM" id="MobiDB-lite"/>
    </source>
</evidence>
<dbReference type="Proteomes" id="UP000597459">
    <property type="component" value="Unassembled WGS sequence"/>
</dbReference>
<reference evidence="2" key="1">
    <citation type="submission" date="2019-11" db="EMBL/GenBank/DDBJ databases">
        <title>Description of new Acetobacter species.</title>
        <authorList>
            <person name="Cleenwerck I."/>
            <person name="Sombolestani A.S."/>
        </authorList>
    </citation>
    <scope>NUCLEOTIDE SEQUENCE</scope>
    <source>
        <strain evidence="2">LMG 1626</strain>
    </source>
</reference>
<sequence>MKNQAVTGTDPKFGLSSPVDGSNTHGVNERWSDEKTDLTILTLGEQPVTLKSLEPLPQWMPWRTLGSSKVPLSIRPNEKGDGFNPKKWGTHEQLAFRMHRDRALHEGIGLGALQDNSGLYLCGIDLDSCYEELFDDALKPWADDILKRFDTYAEVSPSGKGVKAFFLTDGETYARLTDAMGDRKRVAWSRGEHCEIGLDRERFYTVTRNRVSSCPETLRLVPFDDMEWLLKVAGPAFGDASEAADGTKAGVDRSAEAFRFAANRLRENPELTQEDMIALMRAESGPVGEWATEQCKRDGTPCRC</sequence>
<comment type="caution">
    <text evidence="2">The sequence shown here is derived from an EMBL/GenBank/DDBJ whole genome shotgun (WGS) entry which is preliminary data.</text>
</comment>